<evidence type="ECO:0008006" key="3">
    <source>
        <dbReference type="Google" id="ProtNLM"/>
    </source>
</evidence>
<dbReference type="Proteomes" id="UP000176322">
    <property type="component" value="Unassembled WGS sequence"/>
</dbReference>
<protein>
    <recommendedName>
        <fullName evidence="3">YCII-related domain-containing protein</fullName>
    </recommendedName>
</protein>
<dbReference type="EMBL" id="MFKO01000002">
    <property type="protein sequence ID" value="OGG41985.1"/>
    <property type="molecule type" value="Genomic_DNA"/>
</dbReference>
<organism evidence="1 2">
    <name type="scientific">Candidatus Kaiserbacteria bacterium RIFCSPHIGHO2_01_FULL_46_22</name>
    <dbReference type="NCBI Taxonomy" id="1798475"/>
    <lineage>
        <taxon>Bacteria</taxon>
        <taxon>Candidatus Kaiseribacteriota</taxon>
    </lineage>
</organism>
<evidence type="ECO:0000313" key="1">
    <source>
        <dbReference type="EMBL" id="OGG41985.1"/>
    </source>
</evidence>
<accession>A0A1F6BYF5</accession>
<comment type="caution">
    <text evidence="1">The sequence shown here is derived from an EMBL/GenBank/DDBJ whole genome shotgun (WGS) entry which is preliminary data.</text>
</comment>
<sequence length="112" mass="12925">MKFLVTYQMPHTGMDSWMQLPEEERKSQEAKMQSEWNAWMEQHKSAIVETAGVGKPKRITAAGVEDSRNDIMMYSFVEADSLEAAAEMFKDHPHFGIPEGWIEVMFVNKEIN</sequence>
<name>A0A1F6BYF5_9BACT</name>
<reference evidence="1 2" key="1">
    <citation type="journal article" date="2016" name="Nat. Commun.">
        <title>Thousands of microbial genomes shed light on interconnected biogeochemical processes in an aquifer system.</title>
        <authorList>
            <person name="Anantharaman K."/>
            <person name="Brown C.T."/>
            <person name="Hug L.A."/>
            <person name="Sharon I."/>
            <person name="Castelle C.J."/>
            <person name="Probst A.J."/>
            <person name="Thomas B.C."/>
            <person name="Singh A."/>
            <person name="Wilkins M.J."/>
            <person name="Karaoz U."/>
            <person name="Brodie E.L."/>
            <person name="Williams K.H."/>
            <person name="Hubbard S.S."/>
            <person name="Banfield J.F."/>
        </authorList>
    </citation>
    <scope>NUCLEOTIDE SEQUENCE [LARGE SCALE GENOMIC DNA]</scope>
</reference>
<proteinExistence type="predicted"/>
<dbReference type="AlphaFoldDB" id="A0A1F6BYF5"/>
<gene>
    <name evidence="1" type="ORF">A2837_02135</name>
</gene>
<dbReference type="STRING" id="1798475.A2837_02135"/>
<evidence type="ECO:0000313" key="2">
    <source>
        <dbReference type="Proteomes" id="UP000176322"/>
    </source>
</evidence>